<proteinExistence type="predicted"/>
<accession>A0ACB6QTW5</accession>
<sequence length="335" mass="38711">MSNGKPVDGSVYIYAPNKIAPVFFVVAFATSGLFHLWQCFHYRCFKVTSYHWICCLFFVVGFITREYGAFNYENLPVYIASQTFIYMSPPLLELANYHVLGRLLYYIPYFAPLHPGRVLTTFGSLSTLVEVTNAIGISYIANTSLPENLTKLGHILMKTSLILQLIVIALFVVLATMTHRRCLKARYGSRGVEDLLLTLYVSTGIIFIRTIYRTVEHFAFLDIRTGPTFDPAKLSPILRYEWLFYVFEASVMLVNEVWWNMRHPRRYLPQDYRVYLAQDGQTEIQGPGWDDERSWAMTFFDPFGMMGKGKGKDKEKRKEFWEINGFDNGQSGMEV</sequence>
<keyword evidence="2" id="KW-1185">Reference proteome</keyword>
<protein>
    <submittedName>
        <fullName evidence="1">Uncharacterized protein</fullName>
    </submittedName>
</protein>
<reference evidence="1" key="1">
    <citation type="journal article" date="2020" name="Stud. Mycol.">
        <title>101 Dothideomycetes genomes: a test case for predicting lifestyles and emergence of pathogens.</title>
        <authorList>
            <person name="Haridas S."/>
            <person name="Albert R."/>
            <person name="Binder M."/>
            <person name="Bloem J."/>
            <person name="Labutti K."/>
            <person name="Salamov A."/>
            <person name="Andreopoulos B."/>
            <person name="Baker S."/>
            <person name="Barry K."/>
            <person name="Bills G."/>
            <person name="Bluhm B."/>
            <person name="Cannon C."/>
            <person name="Castanera R."/>
            <person name="Culley D."/>
            <person name="Daum C."/>
            <person name="Ezra D."/>
            <person name="Gonzalez J."/>
            <person name="Henrissat B."/>
            <person name="Kuo A."/>
            <person name="Liang C."/>
            <person name="Lipzen A."/>
            <person name="Lutzoni F."/>
            <person name="Magnuson J."/>
            <person name="Mondo S."/>
            <person name="Nolan M."/>
            <person name="Ohm R."/>
            <person name="Pangilinan J."/>
            <person name="Park H.-J."/>
            <person name="Ramirez L."/>
            <person name="Alfaro M."/>
            <person name="Sun H."/>
            <person name="Tritt A."/>
            <person name="Yoshinaga Y."/>
            <person name="Zwiers L.-H."/>
            <person name="Turgeon B."/>
            <person name="Goodwin S."/>
            <person name="Spatafora J."/>
            <person name="Crous P."/>
            <person name="Grigoriev I."/>
        </authorList>
    </citation>
    <scope>NUCLEOTIDE SEQUENCE</scope>
    <source>
        <strain evidence="1">ATCC 200398</strain>
    </source>
</reference>
<comment type="caution">
    <text evidence="1">The sequence shown here is derived from an EMBL/GenBank/DDBJ whole genome shotgun (WGS) entry which is preliminary data.</text>
</comment>
<dbReference type="Proteomes" id="UP000799755">
    <property type="component" value="Unassembled WGS sequence"/>
</dbReference>
<name>A0ACB6QTW5_9PLEO</name>
<gene>
    <name evidence="1" type="ORF">BDR25DRAFT_334542</name>
</gene>
<dbReference type="EMBL" id="MU003509">
    <property type="protein sequence ID" value="KAF2470018.1"/>
    <property type="molecule type" value="Genomic_DNA"/>
</dbReference>
<evidence type="ECO:0000313" key="2">
    <source>
        <dbReference type="Proteomes" id="UP000799755"/>
    </source>
</evidence>
<organism evidence="1 2">
    <name type="scientific">Lindgomyces ingoldianus</name>
    <dbReference type="NCBI Taxonomy" id="673940"/>
    <lineage>
        <taxon>Eukaryota</taxon>
        <taxon>Fungi</taxon>
        <taxon>Dikarya</taxon>
        <taxon>Ascomycota</taxon>
        <taxon>Pezizomycotina</taxon>
        <taxon>Dothideomycetes</taxon>
        <taxon>Pleosporomycetidae</taxon>
        <taxon>Pleosporales</taxon>
        <taxon>Lindgomycetaceae</taxon>
        <taxon>Lindgomyces</taxon>
    </lineage>
</organism>
<evidence type="ECO:0000313" key="1">
    <source>
        <dbReference type="EMBL" id="KAF2470018.1"/>
    </source>
</evidence>